<evidence type="ECO:0000256" key="2">
    <source>
        <dbReference type="ARBA" id="ARBA00023002"/>
    </source>
</evidence>
<dbReference type="Pfam" id="PF01370">
    <property type="entry name" value="Epimerase"/>
    <property type="match status" value="1"/>
</dbReference>
<evidence type="ECO:0000256" key="3">
    <source>
        <dbReference type="ARBA" id="ARBA00023027"/>
    </source>
</evidence>
<keyword evidence="2" id="KW-0560">Oxidoreductase</keyword>
<proteinExistence type="inferred from homology"/>
<accession>M0M4P3</accession>
<dbReference type="GO" id="GO:0016491">
    <property type="term" value="F:oxidoreductase activity"/>
    <property type="evidence" value="ECO:0007669"/>
    <property type="project" value="UniProtKB-KW"/>
</dbReference>
<dbReference type="eggNOG" id="arCOG04704">
    <property type="taxonomic scope" value="Archaea"/>
</dbReference>
<sequence length="259" mass="28539">MTKIAITGAAGNVGRVLLDGFADHEVTPLTFEETDDLDSIVCDITDREAFVDALDGQDVLIHLAGNPSPYAEWDDLKEPNIDGVYNAYHAAIENDLDRVVFASSNHAVNMDDISDPTEPETMAADAPTVYPGTAGRPDSFYGVSKVAGEALGDFFSKRYDIEAVSLRIGWLMTEDELEDSQDTADSDYPEDAARFGRAMWLSHRDCRDVFESAATAEVPHEPLVVHGISRNDDRYLSLTETQRTIGYRPRDNASETLEN</sequence>
<dbReference type="RefSeq" id="WP_007692020.1">
    <property type="nucleotide sequence ID" value="NZ_AJRK01000404.1"/>
</dbReference>
<comment type="similarity">
    <text evidence="1">Belongs to the NAD(P)-dependent epimerase/dehydratase family.</text>
</comment>
<dbReference type="OrthoDB" id="199183at2157"/>
<dbReference type="SUPFAM" id="SSF51735">
    <property type="entry name" value="NAD(P)-binding Rossmann-fold domains"/>
    <property type="match status" value="1"/>
</dbReference>
<comment type="caution">
    <text evidence="5">The sequence shown here is derived from an EMBL/GenBank/DDBJ whole genome shotgun (WGS) entry which is preliminary data.</text>
</comment>
<dbReference type="InterPro" id="IPR001509">
    <property type="entry name" value="Epimerase_deHydtase"/>
</dbReference>
<evidence type="ECO:0000259" key="4">
    <source>
        <dbReference type="Pfam" id="PF01370"/>
    </source>
</evidence>
<evidence type="ECO:0000313" key="6">
    <source>
        <dbReference type="Proteomes" id="UP000011566"/>
    </source>
</evidence>
<gene>
    <name evidence="5" type="ORF">C447_06361</name>
</gene>
<evidence type="ECO:0000313" key="5">
    <source>
        <dbReference type="EMBL" id="EMA39579.1"/>
    </source>
</evidence>
<dbReference type="PATRIC" id="fig|1132509.6.peg.1449"/>
<keyword evidence="6" id="KW-1185">Reference proteome</keyword>
<feature type="domain" description="NAD-dependent epimerase/dehydratase" evidence="4">
    <location>
        <begin position="4"/>
        <end position="169"/>
    </location>
</feature>
<dbReference type="PANTHER" id="PTHR43103:SF5">
    <property type="entry name" value="4-EPIMERASE, PUTATIVE (AFU_ORTHOLOGUE AFUA_7G00360)-RELATED"/>
    <property type="match status" value="1"/>
</dbReference>
<dbReference type="InterPro" id="IPR036291">
    <property type="entry name" value="NAD(P)-bd_dom_sf"/>
</dbReference>
<dbReference type="PANTHER" id="PTHR43103">
    <property type="entry name" value="NUCLEOSIDE-DIPHOSPHATE-SUGAR EPIMERASE"/>
    <property type="match status" value="1"/>
</dbReference>
<organism evidence="5 6">
    <name type="scientific">Halococcus hamelinensis 100A6</name>
    <dbReference type="NCBI Taxonomy" id="1132509"/>
    <lineage>
        <taxon>Archaea</taxon>
        <taxon>Methanobacteriati</taxon>
        <taxon>Methanobacteriota</taxon>
        <taxon>Stenosarchaea group</taxon>
        <taxon>Halobacteria</taxon>
        <taxon>Halobacteriales</taxon>
        <taxon>Halococcaceae</taxon>
        <taxon>Halococcus</taxon>
    </lineage>
</organism>
<protein>
    <submittedName>
        <fullName evidence="5">NAD-dependent epimerase/dehydratase</fullName>
    </submittedName>
</protein>
<dbReference type="Proteomes" id="UP000011566">
    <property type="component" value="Unassembled WGS sequence"/>
</dbReference>
<name>M0M4P3_9EURY</name>
<keyword evidence="3" id="KW-0520">NAD</keyword>
<dbReference type="EMBL" id="AOMB01000017">
    <property type="protein sequence ID" value="EMA39579.1"/>
    <property type="molecule type" value="Genomic_DNA"/>
</dbReference>
<dbReference type="Gene3D" id="3.40.50.720">
    <property type="entry name" value="NAD(P)-binding Rossmann-like Domain"/>
    <property type="match status" value="1"/>
</dbReference>
<evidence type="ECO:0000256" key="1">
    <source>
        <dbReference type="ARBA" id="ARBA00007637"/>
    </source>
</evidence>
<reference evidence="5 6" key="1">
    <citation type="journal article" date="2014" name="PLoS Genet.">
        <title>Phylogenetically driven sequencing of extremely halophilic archaea reveals strategies for static and dynamic osmo-response.</title>
        <authorList>
            <person name="Becker E.A."/>
            <person name="Seitzer P.M."/>
            <person name="Tritt A."/>
            <person name="Larsen D."/>
            <person name="Krusor M."/>
            <person name="Yao A.I."/>
            <person name="Wu D."/>
            <person name="Madern D."/>
            <person name="Eisen J.A."/>
            <person name="Darling A.E."/>
            <person name="Facciotti M.T."/>
        </authorList>
    </citation>
    <scope>NUCLEOTIDE SEQUENCE [LARGE SCALE GENOMIC DNA]</scope>
    <source>
        <strain evidence="5 6">100A6</strain>
    </source>
</reference>
<dbReference type="AlphaFoldDB" id="M0M4P3"/>